<reference evidence="2 3" key="1">
    <citation type="submission" date="2022-06" db="EMBL/GenBank/DDBJ databases">
        <title>A taxonomic note on the genus Prevotella: Description of four novel genera and emended description of the genera Hallella and Xylanibacter.</title>
        <authorList>
            <person name="Hitch T.C.A."/>
        </authorList>
    </citation>
    <scope>NUCLEOTIDE SEQUENCE [LARGE SCALE GENOMIC DNA]</scope>
    <source>
        <strain evidence="2 3">DSM 100619</strain>
    </source>
</reference>
<dbReference type="InterPro" id="IPR052511">
    <property type="entry name" value="ATP-dep_Helicase"/>
</dbReference>
<dbReference type="Pfam" id="PF11907">
    <property type="entry name" value="DUF3427"/>
    <property type="match status" value="1"/>
</dbReference>
<dbReference type="PANTHER" id="PTHR47962">
    <property type="entry name" value="ATP-DEPENDENT HELICASE LHR-RELATED-RELATED"/>
    <property type="match status" value="1"/>
</dbReference>
<dbReference type="RefSeq" id="WP_252761917.1">
    <property type="nucleotide sequence ID" value="NZ_JAMXLY010000077.1"/>
</dbReference>
<protein>
    <submittedName>
        <fullName evidence="2">DUF3427 domain-containing protein</fullName>
    </submittedName>
</protein>
<feature type="domain" description="Helicase C-terminal" evidence="1">
    <location>
        <begin position="59"/>
        <end position="203"/>
    </location>
</feature>
<evidence type="ECO:0000259" key="1">
    <source>
        <dbReference type="PROSITE" id="PS51194"/>
    </source>
</evidence>
<dbReference type="EMBL" id="JAMXLY010000077">
    <property type="protein sequence ID" value="MCO6026568.1"/>
    <property type="molecule type" value="Genomic_DNA"/>
</dbReference>
<keyword evidence="3" id="KW-1185">Reference proteome</keyword>
<sequence length="561" mass="65485">MIKTTHLSDEPLLCPFHYYGITDCIDLKEVHWDHGHYDIFELSKIYRSNDLRTSLIFNALQNYLSNPQNVKALCFCVDIEHAKYMVAKFTLAGLKADYLTSDNAERRNILSKKLRKGKINYLFVVDMFNEGIDIPDIDTILFLRPTESLTIFLQQLGRGLRKAKDKPFVNILDFVGQSNKEFNYTDRFRAIIGRTSISIKEEFENGFPHMPLGCQIKLERKAREYILDNINHAIKSFGLRSLVNLVKTWRNNFSIPLTLTNFVRMYRVPLEKLYNRHSFHEICYQAGIVDQPLAHENIFHSAARNKWLSTDSYTYFSFIERLCEKGFKINVNHLSRLEQMRLLMLYYDFYQQAGHFEQLQDMVNEFALDPDFISEVSELMVILKNRCQTLEEDDNSNLPDFALKLHGIYTRDQIRVAIGTSTLDKQSSGREGVERNKNLKIEAMYVDIIKDRNVGDSTNYDDHALSSYIFQWDTQNTVSPDSTTGQNYINSTQTMLLFVREQKKFADDKSRTMGYVYLGKVDFMSYGYKTVSYGKQMQIKWKLESPMPASVYDFSKYKTAL</sequence>
<gene>
    <name evidence="2" type="ORF">NG821_12105</name>
</gene>
<dbReference type="SUPFAM" id="SSF52540">
    <property type="entry name" value="P-loop containing nucleoside triphosphate hydrolases"/>
    <property type="match status" value="1"/>
</dbReference>
<organism evidence="2 3">
    <name type="scientific">Segatella cerevisiae</name>
    <dbReference type="NCBI Taxonomy" id="2053716"/>
    <lineage>
        <taxon>Bacteria</taxon>
        <taxon>Pseudomonadati</taxon>
        <taxon>Bacteroidota</taxon>
        <taxon>Bacteroidia</taxon>
        <taxon>Bacteroidales</taxon>
        <taxon>Prevotellaceae</taxon>
        <taxon>Segatella</taxon>
    </lineage>
</organism>
<comment type="caution">
    <text evidence="2">The sequence shown here is derived from an EMBL/GenBank/DDBJ whole genome shotgun (WGS) entry which is preliminary data.</text>
</comment>
<dbReference type="InterPro" id="IPR001650">
    <property type="entry name" value="Helicase_C-like"/>
</dbReference>
<dbReference type="PROSITE" id="PS51194">
    <property type="entry name" value="HELICASE_CTER"/>
    <property type="match status" value="1"/>
</dbReference>
<dbReference type="InterPro" id="IPR021835">
    <property type="entry name" value="DUF3427"/>
</dbReference>
<dbReference type="CDD" id="cd18799">
    <property type="entry name" value="SF2_C_EcoAI-like"/>
    <property type="match status" value="1"/>
</dbReference>
<dbReference type="SMART" id="SM00490">
    <property type="entry name" value="HELICc"/>
    <property type="match status" value="1"/>
</dbReference>
<proteinExistence type="predicted"/>
<name>A0ABT1C230_9BACT</name>
<evidence type="ECO:0000313" key="3">
    <source>
        <dbReference type="Proteomes" id="UP001204015"/>
    </source>
</evidence>
<dbReference type="Pfam" id="PF00271">
    <property type="entry name" value="Helicase_C"/>
    <property type="match status" value="1"/>
</dbReference>
<evidence type="ECO:0000313" key="2">
    <source>
        <dbReference type="EMBL" id="MCO6026568.1"/>
    </source>
</evidence>
<accession>A0ABT1C230</accession>
<dbReference type="InterPro" id="IPR027417">
    <property type="entry name" value="P-loop_NTPase"/>
</dbReference>
<dbReference type="Proteomes" id="UP001204015">
    <property type="component" value="Unassembled WGS sequence"/>
</dbReference>
<dbReference type="PANTHER" id="PTHR47962:SF7">
    <property type="entry name" value="MITOCHONDRIAL ATP-DEPENDENT HELICASE IRC3-RELATED"/>
    <property type="match status" value="1"/>
</dbReference>
<dbReference type="Gene3D" id="3.40.50.300">
    <property type="entry name" value="P-loop containing nucleotide triphosphate hydrolases"/>
    <property type="match status" value="1"/>
</dbReference>